<dbReference type="GeneID" id="14497286"/>
<comment type="similarity">
    <text evidence="1">Belongs to the PPP phosphatase family.</text>
</comment>
<keyword evidence="1" id="KW-0378">Hydrolase</keyword>
<keyword evidence="5" id="KW-1185">Reference proteome</keyword>
<evidence type="ECO:0000256" key="2">
    <source>
        <dbReference type="SAM" id="MobiDB-lite"/>
    </source>
</evidence>
<gene>
    <name evidence="4" type="primary">TBLA0G02130</name>
    <name evidence="4" type="ORF">TBLA_0G02130</name>
</gene>
<feature type="region of interest" description="Disordered" evidence="2">
    <location>
        <begin position="696"/>
        <end position="729"/>
    </location>
</feature>
<comment type="catalytic activity">
    <reaction evidence="1">
        <text>O-phospho-L-threonyl-[protein] + H2O = L-threonyl-[protein] + phosphate</text>
        <dbReference type="Rhea" id="RHEA:47004"/>
        <dbReference type="Rhea" id="RHEA-COMP:11060"/>
        <dbReference type="Rhea" id="RHEA-COMP:11605"/>
        <dbReference type="ChEBI" id="CHEBI:15377"/>
        <dbReference type="ChEBI" id="CHEBI:30013"/>
        <dbReference type="ChEBI" id="CHEBI:43474"/>
        <dbReference type="ChEBI" id="CHEBI:61977"/>
        <dbReference type="EC" id="3.1.3.16"/>
    </reaction>
</comment>
<feature type="compositionally biased region" description="Low complexity" evidence="2">
    <location>
        <begin position="704"/>
        <end position="720"/>
    </location>
</feature>
<protein>
    <recommendedName>
        <fullName evidence="1">Serine/threonine-protein phosphatase</fullName>
        <ecNumber evidence="1">3.1.3.16</ecNumber>
    </recommendedName>
</protein>
<dbReference type="GO" id="GO:0097720">
    <property type="term" value="P:calcineurin-mediated signaling"/>
    <property type="evidence" value="ECO:0007669"/>
    <property type="project" value="InterPro"/>
</dbReference>
<feature type="compositionally biased region" description="Low complexity" evidence="2">
    <location>
        <begin position="253"/>
        <end position="268"/>
    </location>
</feature>
<evidence type="ECO:0000313" key="4">
    <source>
        <dbReference type="EMBL" id="CCH62154.1"/>
    </source>
</evidence>
<dbReference type="eggNOG" id="KOG0375">
    <property type="taxonomic scope" value="Eukaryota"/>
</dbReference>
<evidence type="ECO:0000313" key="5">
    <source>
        <dbReference type="Proteomes" id="UP000002866"/>
    </source>
</evidence>
<dbReference type="AlphaFoldDB" id="I2H702"/>
<dbReference type="InParanoid" id="I2H702"/>
<dbReference type="HOGENOM" id="CLU_278880_0_0_1"/>
<name>I2H702_HENB6</name>
<dbReference type="GO" id="GO:0033192">
    <property type="term" value="F:calmodulin-dependent protein phosphatase activity"/>
    <property type="evidence" value="ECO:0007669"/>
    <property type="project" value="InterPro"/>
</dbReference>
<feature type="compositionally biased region" description="Low complexity" evidence="2">
    <location>
        <begin position="556"/>
        <end position="569"/>
    </location>
</feature>
<feature type="region of interest" description="Disordered" evidence="2">
    <location>
        <begin position="556"/>
        <end position="575"/>
    </location>
</feature>
<feature type="compositionally biased region" description="Acidic residues" evidence="2">
    <location>
        <begin position="342"/>
        <end position="358"/>
    </location>
</feature>
<dbReference type="EMBL" id="HE806322">
    <property type="protein sequence ID" value="CCH62154.1"/>
    <property type="molecule type" value="Genomic_DNA"/>
</dbReference>
<feature type="domain" description="Serine/threonine specific protein phosphatases" evidence="3">
    <location>
        <begin position="221"/>
        <end position="226"/>
    </location>
</feature>
<organism evidence="4 5">
    <name type="scientific">Henningerozyma blattae (strain ATCC 34711 / CBS 6284 / DSM 70876 / NBRC 10599 / NRRL Y-10934 / UCD 77-7)</name>
    <name type="common">Yeast</name>
    <name type="synonym">Tetrapisispora blattae</name>
    <dbReference type="NCBI Taxonomy" id="1071380"/>
    <lineage>
        <taxon>Eukaryota</taxon>
        <taxon>Fungi</taxon>
        <taxon>Dikarya</taxon>
        <taxon>Ascomycota</taxon>
        <taxon>Saccharomycotina</taxon>
        <taxon>Saccharomycetes</taxon>
        <taxon>Saccharomycetales</taxon>
        <taxon>Saccharomycetaceae</taxon>
        <taxon>Henningerozyma</taxon>
    </lineage>
</organism>
<dbReference type="PANTHER" id="PTHR45673">
    <property type="entry name" value="SERINE/THREONINE-PROTEIN PHOSPHATASE 2B CATALYTIC SUBUNIT 1-RELATED"/>
    <property type="match status" value="1"/>
</dbReference>
<feature type="region of interest" description="Disordered" evidence="2">
    <location>
        <begin position="342"/>
        <end position="383"/>
    </location>
</feature>
<feature type="region of interest" description="Disordered" evidence="2">
    <location>
        <begin position="253"/>
        <end position="273"/>
    </location>
</feature>
<dbReference type="InterPro" id="IPR004843">
    <property type="entry name" value="Calcineurin-like_PHP"/>
</dbReference>
<dbReference type="SMART" id="SM00156">
    <property type="entry name" value="PP2Ac"/>
    <property type="match status" value="1"/>
</dbReference>
<dbReference type="InterPro" id="IPR029052">
    <property type="entry name" value="Metallo-depent_PP-like"/>
</dbReference>
<dbReference type="STRING" id="1071380.I2H702"/>
<proteinExistence type="inferred from homology"/>
<dbReference type="InterPro" id="IPR006186">
    <property type="entry name" value="Ser/Thr-sp_prot-phosphatase"/>
</dbReference>
<dbReference type="Proteomes" id="UP000002866">
    <property type="component" value="Chromosome 7"/>
</dbReference>
<dbReference type="SUPFAM" id="SSF56300">
    <property type="entry name" value="Metallo-dependent phosphatases"/>
    <property type="match status" value="1"/>
</dbReference>
<reference evidence="4 5" key="1">
    <citation type="journal article" date="2011" name="Proc. Natl. Acad. Sci. U.S.A.">
        <title>Evolutionary erosion of yeast sex chromosomes by mating-type switching accidents.</title>
        <authorList>
            <person name="Gordon J.L."/>
            <person name="Armisen D."/>
            <person name="Proux-Wera E."/>
            <person name="Oheigeartaigh S.S."/>
            <person name="Byrne K.P."/>
            <person name="Wolfe K.H."/>
        </authorList>
    </citation>
    <scope>NUCLEOTIDE SEQUENCE [LARGE SCALE GENOMIC DNA]</scope>
    <source>
        <strain evidence="5">ATCC 34711 / CBS 6284 / DSM 70876 / NBRC 10599 / NRRL Y-10934 / UCD 77-7</strain>
    </source>
</reference>
<accession>I2H702</accession>
<dbReference type="PRINTS" id="PR00114">
    <property type="entry name" value="STPHPHTASE"/>
</dbReference>
<dbReference type="OrthoDB" id="5593063at2759"/>
<dbReference type="KEGG" id="tbl:TBLA_0G02130"/>
<dbReference type="InterPro" id="IPR043360">
    <property type="entry name" value="PP2B"/>
</dbReference>
<dbReference type="RefSeq" id="XP_004181673.1">
    <property type="nucleotide sequence ID" value="XM_004181625.1"/>
</dbReference>
<dbReference type="Pfam" id="PF00149">
    <property type="entry name" value="Metallophos"/>
    <property type="match status" value="1"/>
</dbReference>
<sequence length="1132" mass="129050">MPHRRTTSFSLFQKDKDKEKLKIVTSQSVPTMIDSKKNTIRSNIYTLPDGRKIKTDSRPITSVPLINNTILKNEDIFDFNNSNLPRPDVIKNHFMQQGKLSDDQLKIILNQLISLLETEPNLLKINTSNKNNQTLDLQSVDTTVEQDLNSADDLMDKIIICGDIHGQFFDLLKLFEINDFNFEDFTYLFLGDYVDRGYFSIEVLVYLYVLKLNFPNNFYLLRGNHESAHLTSFFTFKNEMNYKYKTNLNANTTNTTNATTNNNNRNSTIPGNQNDDPNVYDLCCKSFNHLPIAAVVNEKYFCVHGGIGPDLNYLDDINNINRFVEIPSSGLLCDLVWSDPTEDYDDAPTDDEDDEENDANNSNSNENDNSRINNDTTVDTTNMQDSSLNITTIESIDTNGEITADGDIFFVPNESRGCSVCFTYKAVCEFLKKNNLLSIIRAHEAQDLGYRMYKNTKEYDFPSMLTIFSAPNYLDSFDNKAAILKIENDTLNINQFEKSPHPYLLPDFMDVFSWSLPYVGEKINDLLVSILNICNDDDVKVSPSKLKRNLKRYSHYSSSTSNLPSTSSPKKQQVETNKPIKYLSDDPETFTYMNHSSTQSAPDLVNPYSVNSYKLSNSQTIYPTFKDVDKKIVYSKLHNTGKTNFNSTSDLYSNSITSSKFNRNNIKANPTSELSFGIDKKNNNPAFTQNSSLVKINSNSNRTNSPNGSPDGNSNNNNSSRPASFPQRHSYHALSKCSPNTFTNMNNYNNVNSYSTTCITSTNNAHISNQNYNNNKNPFNENSINNINNTDSLSYETSNISNVSPPYNTRNTYYMEPEYINKDPNEMVYNSPESEIEVENNEVNNNNFNISMPPNNTPCYNSNTFEYMNDSPIKKTSRTLIMNNNLRNPRYNMRNMNSNNMNGNMYNNMRVSNSFNNLDNNNFDNLVNNNMINNINDNLNINSINNNMNSNTFNNMNSNYNTYNNSYNNNSRNPFYQSNNSYNIEPNGSFNSNYQYNGNNNWNENTGMYSNMNTSKISNMSYTSGVGNRSSNMIPNSNISNARYQQSNKPRRHSHFTGSTSKSYEFLPVNNIDVGSAYPMSNNSRLINHTNQKFNTPIQHKKSQNVVAASRFRQLSPGVNLNVNSNFINGRM</sequence>
<evidence type="ECO:0000256" key="1">
    <source>
        <dbReference type="RuleBase" id="RU004273"/>
    </source>
</evidence>
<feature type="compositionally biased region" description="Low complexity" evidence="2">
    <location>
        <begin position="359"/>
        <end position="376"/>
    </location>
</feature>
<dbReference type="PROSITE" id="PS00125">
    <property type="entry name" value="SER_THR_PHOSPHATASE"/>
    <property type="match status" value="1"/>
</dbReference>
<dbReference type="EC" id="3.1.3.16" evidence="1"/>
<evidence type="ECO:0000259" key="3">
    <source>
        <dbReference type="PROSITE" id="PS00125"/>
    </source>
</evidence>
<dbReference type="Gene3D" id="3.60.21.10">
    <property type="match status" value="1"/>
</dbReference>